<organism evidence="1 2">
    <name type="scientific">Jeotgalibacillus proteolyticus</name>
    <dbReference type="NCBI Taxonomy" id="2082395"/>
    <lineage>
        <taxon>Bacteria</taxon>
        <taxon>Bacillati</taxon>
        <taxon>Bacillota</taxon>
        <taxon>Bacilli</taxon>
        <taxon>Bacillales</taxon>
        <taxon>Caryophanaceae</taxon>
        <taxon>Jeotgalibacillus</taxon>
    </lineage>
</organism>
<name>A0A2S5GF50_9BACL</name>
<dbReference type="InterPro" id="IPR013325">
    <property type="entry name" value="RNA_pol_sigma_r2"/>
</dbReference>
<dbReference type="RefSeq" id="WP_104057057.1">
    <property type="nucleotide sequence ID" value="NZ_PREZ01000002.1"/>
</dbReference>
<protein>
    <submittedName>
        <fullName evidence="1">Uncharacterized protein</fullName>
    </submittedName>
</protein>
<accession>A0A2S5GF50</accession>
<dbReference type="AlphaFoldDB" id="A0A2S5GF50"/>
<dbReference type="NCBIfam" id="TIGR02937">
    <property type="entry name" value="sigma70-ECF"/>
    <property type="match status" value="1"/>
</dbReference>
<dbReference type="OrthoDB" id="2667031at2"/>
<reference evidence="1 2" key="1">
    <citation type="submission" date="2018-02" db="EMBL/GenBank/DDBJ databases">
        <title>Jeotgalibacillus proteolyticum sp. nov. a protease producing bacterium isolated from ocean sediments of Laizhou Bay.</title>
        <authorList>
            <person name="Li Y."/>
        </authorList>
    </citation>
    <scope>NUCLEOTIDE SEQUENCE [LARGE SCALE GENOMIC DNA]</scope>
    <source>
        <strain evidence="1 2">22-7</strain>
    </source>
</reference>
<sequence length="185" mass="21728">MSHTKNLIKRYQETGCEDSFNELYGMYAEKAFNFAKKQSYLHWISRQDVESEANQIFFQAVKIYDVGIGEFEPFLYLMLRRRILTIGQKEITYQHYLKRCQFYGRAEEDEKPEDRAIKKEQRQLLLELIANATIPSRQALVAFAKSYSFREAAKQLGTSDKTVKNRIEKIAAERSKLTLNDYLTA</sequence>
<dbReference type="GO" id="GO:0006352">
    <property type="term" value="P:DNA-templated transcription initiation"/>
    <property type="evidence" value="ECO:0007669"/>
    <property type="project" value="InterPro"/>
</dbReference>
<dbReference type="InterPro" id="IPR014284">
    <property type="entry name" value="RNA_pol_sigma-70_dom"/>
</dbReference>
<dbReference type="SUPFAM" id="SSF88946">
    <property type="entry name" value="Sigma2 domain of RNA polymerase sigma factors"/>
    <property type="match status" value="1"/>
</dbReference>
<dbReference type="GO" id="GO:0003700">
    <property type="term" value="F:DNA-binding transcription factor activity"/>
    <property type="evidence" value="ECO:0007669"/>
    <property type="project" value="InterPro"/>
</dbReference>
<evidence type="ECO:0000313" key="1">
    <source>
        <dbReference type="EMBL" id="PPA71568.1"/>
    </source>
</evidence>
<gene>
    <name evidence="1" type="ORF">C4B60_05770</name>
</gene>
<evidence type="ECO:0000313" key="2">
    <source>
        <dbReference type="Proteomes" id="UP000239047"/>
    </source>
</evidence>
<comment type="caution">
    <text evidence="1">The sequence shown here is derived from an EMBL/GenBank/DDBJ whole genome shotgun (WGS) entry which is preliminary data.</text>
</comment>
<dbReference type="EMBL" id="PREZ01000002">
    <property type="protein sequence ID" value="PPA71568.1"/>
    <property type="molecule type" value="Genomic_DNA"/>
</dbReference>
<proteinExistence type="predicted"/>
<dbReference type="InterPro" id="IPR036388">
    <property type="entry name" value="WH-like_DNA-bd_sf"/>
</dbReference>
<dbReference type="Proteomes" id="UP000239047">
    <property type="component" value="Unassembled WGS sequence"/>
</dbReference>
<keyword evidence="2" id="KW-1185">Reference proteome</keyword>
<dbReference type="Gene3D" id="1.10.10.10">
    <property type="entry name" value="Winged helix-like DNA-binding domain superfamily/Winged helix DNA-binding domain"/>
    <property type="match status" value="1"/>
</dbReference>